<evidence type="ECO:0000256" key="5">
    <source>
        <dbReference type="ARBA" id="ARBA00022748"/>
    </source>
</evidence>
<keyword evidence="6" id="KW-0735">Signal-anchor</keyword>
<proteinExistence type="predicted"/>
<keyword evidence="5" id="KW-0201">Cytochrome c-type biogenesis</keyword>
<evidence type="ECO:0000256" key="8">
    <source>
        <dbReference type="ARBA" id="ARBA00023004"/>
    </source>
</evidence>
<evidence type="ECO:0000256" key="9">
    <source>
        <dbReference type="ARBA" id="ARBA00023136"/>
    </source>
</evidence>
<dbReference type="GO" id="GO:0017003">
    <property type="term" value="P:protein-heme linkage"/>
    <property type="evidence" value="ECO:0007669"/>
    <property type="project" value="InterPro"/>
</dbReference>
<evidence type="ECO:0000256" key="10">
    <source>
        <dbReference type="PIRSR" id="PIRSR604329-50"/>
    </source>
</evidence>
<name>A0A1F6GQU6_9PROT</name>
<keyword evidence="7" id="KW-1133">Transmembrane helix</keyword>
<keyword evidence="2 10" id="KW-0349">Heme</keyword>
<evidence type="ECO:0008006" key="13">
    <source>
        <dbReference type="Google" id="ProtNLM"/>
    </source>
</evidence>
<keyword evidence="3" id="KW-0812">Transmembrane</keyword>
<dbReference type="InterPro" id="IPR012340">
    <property type="entry name" value="NA-bd_OB-fold"/>
</dbReference>
<accession>A0A1F6GQU6</accession>
<protein>
    <recommendedName>
        <fullName evidence="13">Cytochrome c maturation protein E</fullName>
    </recommendedName>
</protein>
<organism evidence="11 12">
    <name type="scientific">Candidatus Lambdaproteobacteria bacterium RIFOXYD2_FULL_56_26</name>
    <dbReference type="NCBI Taxonomy" id="1817773"/>
    <lineage>
        <taxon>Bacteria</taxon>
        <taxon>Pseudomonadati</taxon>
        <taxon>Pseudomonadota</taxon>
        <taxon>Candidatus Lambdaproteobacteria</taxon>
    </lineage>
</organism>
<feature type="binding site" description="covalent" evidence="10">
    <location>
        <position position="123"/>
    </location>
    <ligand>
        <name>heme</name>
        <dbReference type="ChEBI" id="CHEBI:30413"/>
    </ligand>
</feature>
<reference evidence="11 12" key="1">
    <citation type="journal article" date="2016" name="Nat. Commun.">
        <title>Thousands of microbial genomes shed light on interconnected biogeochemical processes in an aquifer system.</title>
        <authorList>
            <person name="Anantharaman K."/>
            <person name="Brown C.T."/>
            <person name="Hug L.A."/>
            <person name="Sharon I."/>
            <person name="Castelle C.J."/>
            <person name="Probst A.J."/>
            <person name="Thomas B.C."/>
            <person name="Singh A."/>
            <person name="Wilkins M.J."/>
            <person name="Karaoz U."/>
            <person name="Brodie E.L."/>
            <person name="Williams K.H."/>
            <person name="Hubbard S.S."/>
            <person name="Banfield J.F."/>
        </authorList>
    </citation>
    <scope>NUCLEOTIDE SEQUENCE [LARGE SCALE GENOMIC DNA]</scope>
</reference>
<comment type="subcellular location">
    <subcellularLocation>
        <location evidence="1">Membrane</location>
    </subcellularLocation>
</comment>
<evidence type="ECO:0000256" key="2">
    <source>
        <dbReference type="ARBA" id="ARBA00022617"/>
    </source>
</evidence>
<dbReference type="PANTHER" id="PTHR34128">
    <property type="entry name" value="CYTOCHROME C-TYPE BIOGENESIS PROTEIN CCME HOMOLOG, MITOCHONDRIAL"/>
    <property type="match status" value="1"/>
</dbReference>
<evidence type="ECO:0000313" key="11">
    <source>
        <dbReference type="EMBL" id="OGH00408.1"/>
    </source>
</evidence>
<dbReference type="EMBL" id="MFNF01000046">
    <property type="protein sequence ID" value="OGH00408.1"/>
    <property type="molecule type" value="Genomic_DNA"/>
</dbReference>
<dbReference type="InterPro" id="IPR004329">
    <property type="entry name" value="CcmE"/>
</dbReference>
<dbReference type="GO" id="GO:0020037">
    <property type="term" value="F:heme binding"/>
    <property type="evidence" value="ECO:0007669"/>
    <property type="project" value="InterPro"/>
</dbReference>
<dbReference type="GO" id="GO:0046872">
    <property type="term" value="F:metal ion binding"/>
    <property type="evidence" value="ECO:0007669"/>
    <property type="project" value="UniProtKB-KW"/>
</dbReference>
<evidence type="ECO:0000256" key="1">
    <source>
        <dbReference type="ARBA" id="ARBA00004370"/>
    </source>
</evidence>
<gene>
    <name evidence="11" type="ORF">A2557_09440</name>
</gene>
<evidence type="ECO:0000313" key="12">
    <source>
        <dbReference type="Proteomes" id="UP000177583"/>
    </source>
</evidence>
<evidence type="ECO:0000256" key="6">
    <source>
        <dbReference type="ARBA" id="ARBA00022968"/>
    </source>
</evidence>
<feature type="binding site" description="axial binding residue" evidence="10">
    <location>
        <position position="127"/>
    </location>
    <ligand>
        <name>heme</name>
        <dbReference type="ChEBI" id="CHEBI:30413"/>
    </ligand>
    <ligandPart>
        <name>Fe</name>
        <dbReference type="ChEBI" id="CHEBI:18248"/>
    </ligandPart>
</feature>
<dbReference type="GO" id="GO:0005886">
    <property type="term" value="C:plasma membrane"/>
    <property type="evidence" value="ECO:0007669"/>
    <property type="project" value="InterPro"/>
</dbReference>
<evidence type="ECO:0000256" key="4">
    <source>
        <dbReference type="ARBA" id="ARBA00022723"/>
    </source>
</evidence>
<dbReference type="Gene3D" id="2.40.50.140">
    <property type="entry name" value="Nucleic acid-binding proteins"/>
    <property type="match status" value="1"/>
</dbReference>
<dbReference type="SUPFAM" id="SSF82093">
    <property type="entry name" value="Heme chaperone CcmE"/>
    <property type="match status" value="1"/>
</dbReference>
<keyword evidence="9" id="KW-0472">Membrane</keyword>
<dbReference type="PANTHER" id="PTHR34128:SF2">
    <property type="entry name" value="CYTOCHROME C-TYPE BIOGENESIS PROTEIN CCME HOMOLOG, MITOCHONDRIAL"/>
    <property type="match status" value="1"/>
</dbReference>
<dbReference type="GO" id="GO:0017004">
    <property type="term" value="P:cytochrome complex assembly"/>
    <property type="evidence" value="ECO:0007669"/>
    <property type="project" value="UniProtKB-KW"/>
</dbReference>
<keyword evidence="4 10" id="KW-0479">Metal-binding</keyword>
<dbReference type="AlphaFoldDB" id="A0A1F6GQU6"/>
<evidence type="ECO:0000256" key="3">
    <source>
        <dbReference type="ARBA" id="ARBA00022692"/>
    </source>
</evidence>
<comment type="caution">
    <text evidence="11">The sequence shown here is derived from an EMBL/GenBank/DDBJ whole genome shotgun (WGS) entry which is preliminary data.</text>
</comment>
<sequence length="146" mass="16499">MNKTLLKFVIGGALILAVAVGLFTSISSKNLTYYQTPGEVLKNPEQFQDQKIRIMGLIEKGSVIWEPAQTKLEFRITEDSQTFLTVNYKGSKPDMFKEGQGVVVEGRMGPEGVFVANTLLVKHSEEYKVDPNQHNVRKEQYFKSLQ</sequence>
<dbReference type="Proteomes" id="UP000177583">
    <property type="component" value="Unassembled WGS sequence"/>
</dbReference>
<evidence type="ECO:0000256" key="7">
    <source>
        <dbReference type="ARBA" id="ARBA00022989"/>
    </source>
</evidence>
<keyword evidence="8 10" id="KW-0408">Iron</keyword>
<dbReference type="InterPro" id="IPR036127">
    <property type="entry name" value="CcmE-like_sf"/>
</dbReference>
<dbReference type="Pfam" id="PF03100">
    <property type="entry name" value="CcmE"/>
    <property type="match status" value="1"/>
</dbReference>